<proteinExistence type="inferred from homology"/>
<dbReference type="Proteomes" id="UP001234343">
    <property type="component" value="Unassembled WGS sequence"/>
</dbReference>
<evidence type="ECO:0000256" key="2">
    <source>
        <dbReference type="PIRNR" id="PIRNR002094"/>
    </source>
</evidence>
<organism evidence="4 5">
    <name type="scientific">Alteromonas arenosi</name>
    <dbReference type="NCBI Taxonomy" id="3055817"/>
    <lineage>
        <taxon>Bacteria</taxon>
        <taxon>Pseudomonadati</taxon>
        <taxon>Pseudomonadota</taxon>
        <taxon>Gammaproteobacteria</taxon>
        <taxon>Alteromonadales</taxon>
        <taxon>Alteromonadaceae</taxon>
        <taxon>Alteromonas/Salinimonas group</taxon>
        <taxon>Alteromonas</taxon>
    </lineage>
</organism>
<dbReference type="EMBL" id="JAUCBP010000006">
    <property type="protein sequence ID" value="MDM7860206.1"/>
    <property type="molecule type" value="Genomic_DNA"/>
</dbReference>
<gene>
    <name evidence="4" type="ORF">QTP81_06330</name>
</gene>
<keyword evidence="5" id="KW-1185">Reference proteome</keyword>
<evidence type="ECO:0000256" key="3">
    <source>
        <dbReference type="SAM" id="SignalP"/>
    </source>
</evidence>
<dbReference type="SUPFAM" id="SSF111384">
    <property type="entry name" value="OmpH-like"/>
    <property type="match status" value="1"/>
</dbReference>
<protein>
    <submittedName>
        <fullName evidence="4">OmpH family outer membrane protein</fullName>
    </submittedName>
</protein>
<evidence type="ECO:0000256" key="1">
    <source>
        <dbReference type="ARBA" id="ARBA00022729"/>
    </source>
</evidence>
<name>A0ABT7SVK2_9ALTE</name>
<dbReference type="InterPro" id="IPR024930">
    <property type="entry name" value="Skp_dom_sf"/>
</dbReference>
<dbReference type="RefSeq" id="WP_289364457.1">
    <property type="nucleotide sequence ID" value="NZ_JAUCBP010000006.1"/>
</dbReference>
<reference evidence="4 5" key="1">
    <citation type="submission" date="2023-06" db="EMBL/GenBank/DDBJ databases">
        <title>Alteromonas sp. ASW11-36 isolated from intertidal sand.</title>
        <authorList>
            <person name="Li Y."/>
        </authorList>
    </citation>
    <scope>NUCLEOTIDE SEQUENCE [LARGE SCALE GENOMIC DNA]</scope>
    <source>
        <strain evidence="4 5">ASW11-36</strain>
    </source>
</reference>
<accession>A0ABT7SVK2</accession>
<feature type="signal peptide" evidence="3">
    <location>
        <begin position="1"/>
        <end position="25"/>
    </location>
</feature>
<dbReference type="PANTHER" id="PTHR35089">
    <property type="entry name" value="CHAPERONE PROTEIN SKP"/>
    <property type="match status" value="1"/>
</dbReference>
<dbReference type="PIRSF" id="PIRSF002094">
    <property type="entry name" value="OMP26_Skp"/>
    <property type="match status" value="1"/>
</dbReference>
<evidence type="ECO:0000313" key="4">
    <source>
        <dbReference type="EMBL" id="MDM7860206.1"/>
    </source>
</evidence>
<dbReference type="Gene3D" id="3.30.910.20">
    <property type="entry name" value="Skp domain"/>
    <property type="match status" value="2"/>
</dbReference>
<keyword evidence="1 3" id="KW-0732">Signal</keyword>
<feature type="chain" id="PRO_5046037560" evidence="3">
    <location>
        <begin position="26"/>
        <end position="171"/>
    </location>
</feature>
<dbReference type="PANTHER" id="PTHR35089:SF1">
    <property type="entry name" value="CHAPERONE PROTEIN SKP"/>
    <property type="match status" value="1"/>
</dbReference>
<comment type="similarity">
    <text evidence="2">Belongs to the skp family.</text>
</comment>
<sequence>MKTLAKHLMATALLGSAMISAPAMAEMKIAVVDAQSVFQALPQSAAIAETIQTEFKDEIGEVEQLQRDMQYYAETLQRNAATMSDDEQAEMQEKILNARAQYAEKAQPLQQKIQRRQQEERGKIVALIRQSIDKVAAEGNYDLILDAGAITFVKPEFDISAQVLENVNKVN</sequence>
<comment type="caution">
    <text evidence="4">The sequence shown here is derived from an EMBL/GenBank/DDBJ whole genome shotgun (WGS) entry which is preliminary data.</text>
</comment>
<dbReference type="Pfam" id="PF03938">
    <property type="entry name" value="OmpH"/>
    <property type="match status" value="1"/>
</dbReference>
<evidence type="ECO:0000313" key="5">
    <source>
        <dbReference type="Proteomes" id="UP001234343"/>
    </source>
</evidence>
<dbReference type="InterPro" id="IPR005632">
    <property type="entry name" value="Chaperone_Skp"/>
</dbReference>
<dbReference type="SMART" id="SM00935">
    <property type="entry name" value="OmpH"/>
    <property type="match status" value="1"/>
</dbReference>